<evidence type="ECO:0000313" key="2">
    <source>
        <dbReference type="Proteomes" id="UP000218231"/>
    </source>
</evidence>
<evidence type="ECO:0000313" key="1">
    <source>
        <dbReference type="EMBL" id="PAV67796.1"/>
    </source>
</evidence>
<keyword evidence="2" id="KW-1185">Reference proteome</keyword>
<accession>A0A2A2K1A1</accession>
<protein>
    <submittedName>
        <fullName evidence="1">Uncharacterized protein</fullName>
    </submittedName>
</protein>
<organism evidence="1 2">
    <name type="scientific">Diploscapter pachys</name>
    <dbReference type="NCBI Taxonomy" id="2018661"/>
    <lineage>
        <taxon>Eukaryota</taxon>
        <taxon>Metazoa</taxon>
        <taxon>Ecdysozoa</taxon>
        <taxon>Nematoda</taxon>
        <taxon>Chromadorea</taxon>
        <taxon>Rhabditida</taxon>
        <taxon>Rhabditina</taxon>
        <taxon>Rhabditomorpha</taxon>
        <taxon>Rhabditoidea</taxon>
        <taxon>Rhabditidae</taxon>
        <taxon>Diploscapter</taxon>
    </lineage>
</organism>
<proteinExistence type="predicted"/>
<gene>
    <name evidence="1" type="ORF">WR25_02666</name>
</gene>
<reference evidence="1 2" key="1">
    <citation type="journal article" date="2017" name="Curr. Biol.">
        <title>Genome architecture and evolution of a unichromosomal asexual nematode.</title>
        <authorList>
            <person name="Fradin H."/>
            <person name="Zegar C."/>
            <person name="Gutwein M."/>
            <person name="Lucas J."/>
            <person name="Kovtun M."/>
            <person name="Corcoran D."/>
            <person name="Baugh L.R."/>
            <person name="Kiontke K."/>
            <person name="Gunsalus K."/>
            <person name="Fitch D.H."/>
            <person name="Piano F."/>
        </authorList>
    </citation>
    <scope>NUCLEOTIDE SEQUENCE [LARGE SCALE GENOMIC DNA]</scope>
    <source>
        <strain evidence="1">PF1309</strain>
    </source>
</reference>
<dbReference type="EMBL" id="LIAE01009882">
    <property type="protein sequence ID" value="PAV67796.1"/>
    <property type="molecule type" value="Genomic_DNA"/>
</dbReference>
<sequence length="239" mass="27004">MRPILPLFLVEQQRPEPRTVDEQVAFDPSPVLQLHRPHVAGMCIPVHQHDPALVMPDVLRTGLPAKERRELGGVEMIGPAERRSVLRLLRLGEATGGRRHVRLAVFRQVRRAAFGSRAQPEMMKGDVAERRTVTAERVEVPLAQPAEFAELDAQFVSRVGRAHELRLVDMKALQKCAQMRQRRLADAHDADFRRLDQADGTRVRRHVRKGGRRHPACGAAAHHHYPNAFVNHSHQGTIL</sequence>
<dbReference type="Proteomes" id="UP000218231">
    <property type="component" value="Unassembled WGS sequence"/>
</dbReference>
<dbReference type="AlphaFoldDB" id="A0A2A2K1A1"/>
<name>A0A2A2K1A1_9BILA</name>
<comment type="caution">
    <text evidence="1">The sequence shown here is derived from an EMBL/GenBank/DDBJ whole genome shotgun (WGS) entry which is preliminary data.</text>
</comment>